<keyword evidence="1" id="KW-0812">Transmembrane</keyword>
<dbReference type="EMBL" id="GIFC01011093">
    <property type="protein sequence ID" value="MXU93176.1"/>
    <property type="molecule type" value="Transcribed_RNA"/>
</dbReference>
<proteinExistence type="predicted"/>
<accession>A0A6B0UTX5</accession>
<feature type="transmembrane region" description="Helical" evidence="1">
    <location>
        <begin position="12"/>
        <end position="33"/>
    </location>
</feature>
<organism evidence="2">
    <name type="scientific">Ixodes ricinus</name>
    <name type="common">Common tick</name>
    <name type="synonym">Acarus ricinus</name>
    <dbReference type="NCBI Taxonomy" id="34613"/>
    <lineage>
        <taxon>Eukaryota</taxon>
        <taxon>Metazoa</taxon>
        <taxon>Ecdysozoa</taxon>
        <taxon>Arthropoda</taxon>
        <taxon>Chelicerata</taxon>
        <taxon>Arachnida</taxon>
        <taxon>Acari</taxon>
        <taxon>Parasitiformes</taxon>
        <taxon>Ixodida</taxon>
        <taxon>Ixodoidea</taxon>
        <taxon>Ixodidae</taxon>
        <taxon>Ixodinae</taxon>
        <taxon>Ixodes</taxon>
    </lineage>
</organism>
<sequence length="142" mass="15761">MTLFLSCSWVGTFLFFLFLKGILINFIDMFIMLHPRMCKPFDNSICWANELTMGALGACALSWTFFKCDTRTGNIGASGAHHSSSLANALTLARGLAQAQNCTINNACTKAERGFACPRSSWLLHKQSEAQPYHDQSPTWNC</sequence>
<keyword evidence="1" id="KW-0472">Membrane</keyword>
<dbReference type="AlphaFoldDB" id="A0A6B0UTX5"/>
<evidence type="ECO:0000256" key="1">
    <source>
        <dbReference type="SAM" id="Phobius"/>
    </source>
</evidence>
<evidence type="ECO:0000313" key="2">
    <source>
        <dbReference type="EMBL" id="MXU93176.1"/>
    </source>
</evidence>
<keyword evidence="1" id="KW-1133">Transmembrane helix</keyword>
<protein>
    <submittedName>
        <fullName evidence="2">Uncharacterized protein</fullName>
    </submittedName>
</protein>
<reference evidence="2" key="1">
    <citation type="submission" date="2019-12" db="EMBL/GenBank/DDBJ databases">
        <title>An insight into the sialome of adult female Ixodes ricinus ticks feeding for 6 days.</title>
        <authorList>
            <person name="Perner J."/>
            <person name="Ribeiro J.M.C."/>
        </authorList>
    </citation>
    <scope>NUCLEOTIDE SEQUENCE</scope>
    <source>
        <strain evidence="2">Semi-engorged</strain>
        <tissue evidence="2">Salivary glands</tissue>
    </source>
</reference>
<name>A0A6B0UTX5_IXORI</name>